<organism evidence="1 2">
    <name type="scientific">Catenulispora subtropica</name>
    <dbReference type="NCBI Taxonomy" id="450798"/>
    <lineage>
        <taxon>Bacteria</taxon>
        <taxon>Bacillati</taxon>
        <taxon>Actinomycetota</taxon>
        <taxon>Actinomycetes</taxon>
        <taxon>Catenulisporales</taxon>
        <taxon>Catenulisporaceae</taxon>
        <taxon>Catenulispora</taxon>
    </lineage>
</organism>
<evidence type="ECO:0000313" key="2">
    <source>
        <dbReference type="Proteomes" id="UP001499854"/>
    </source>
</evidence>
<keyword evidence="2" id="KW-1185">Reference proteome</keyword>
<gene>
    <name evidence="1" type="ORF">GCM10009838_29330</name>
</gene>
<dbReference type="Proteomes" id="UP001499854">
    <property type="component" value="Unassembled WGS sequence"/>
</dbReference>
<comment type="caution">
    <text evidence="1">The sequence shown here is derived from an EMBL/GenBank/DDBJ whole genome shotgun (WGS) entry which is preliminary data.</text>
</comment>
<evidence type="ECO:0000313" key="1">
    <source>
        <dbReference type="EMBL" id="GAA1968884.1"/>
    </source>
</evidence>
<accession>A0ABP5CU33</accession>
<dbReference type="EMBL" id="BAAAQM010000014">
    <property type="protein sequence ID" value="GAA1968884.1"/>
    <property type="molecule type" value="Genomic_DNA"/>
</dbReference>
<sequence length="87" mass="8833">MPDRSGAAAAPAAEVTGAAAGAACVAVPDKAEAAMVTPEMMFVHMSSACPGKPVVVIGPKSHDQGVLRYTRNRVCRTIVPSGALQKT</sequence>
<protein>
    <submittedName>
        <fullName evidence="1">Uncharacterized protein</fullName>
    </submittedName>
</protein>
<proteinExistence type="predicted"/>
<name>A0ABP5CU33_9ACTN</name>
<reference evidence="2" key="1">
    <citation type="journal article" date="2019" name="Int. J. Syst. Evol. Microbiol.">
        <title>The Global Catalogue of Microorganisms (GCM) 10K type strain sequencing project: providing services to taxonomists for standard genome sequencing and annotation.</title>
        <authorList>
            <consortium name="The Broad Institute Genomics Platform"/>
            <consortium name="The Broad Institute Genome Sequencing Center for Infectious Disease"/>
            <person name="Wu L."/>
            <person name="Ma J."/>
        </authorList>
    </citation>
    <scope>NUCLEOTIDE SEQUENCE [LARGE SCALE GENOMIC DNA]</scope>
    <source>
        <strain evidence="2">JCM 16013</strain>
    </source>
</reference>